<accession>A0ABW5UP95</accession>
<name>A0ABW5UP95_9BURK</name>
<gene>
    <name evidence="1" type="ORF">ACFSW6_09155</name>
</gene>
<protein>
    <submittedName>
        <fullName evidence="1">Uncharacterized protein</fullName>
    </submittedName>
</protein>
<sequence length="84" mass="9440">MHDAPTSCFIRPYYERDTLYHWEVLLDPVQIRPGYTVSTAVGIFDGEHQARDFVRGLKAEHPELVELAAIPSACPLTSSQEAKP</sequence>
<dbReference type="Proteomes" id="UP001597463">
    <property type="component" value="Unassembled WGS sequence"/>
</dbReference>
<keyword evidence="2" id="KW-1185">Reference proteome</keyword>
<proteinExistence type="predicted"/>
<comment type="caution">
    <text evidence="1">The sequence shown here is derived from an EMBL/GenBank/DDBJ whole genome shotgun (WGS) entry which is preliminary data.</text>
</comment>
<organism evidence="1 2">
    <name type="scientific">Comamonas terrae</name>
    <dbReference type="NCBI Taxonomy" id="673548"/>
    <lineage>
        <taxon>Bacteria</taxon>
        <taxon>Pseudomonadati</taxon>
        <taxon>Pseudomonadota</taxon>
        <taxon>Betaproteobacteria</taxon>
        <taxon>Burkholderiales</taxon>
        <taxon>Comamonadaceae</taxon>
        <taxon>Comamonas</taxon>
    </lineage>
</organism>
<evidence type="ECO:0000313" key="1">
    <source>
        <dbReference type="EMBL" id="MFD2754255.1"/>
    </source>
</evidence>
<dbReference type="RefSeq" id="WP_066481638.1">
    <property type="nucleotide sequence ID" value="NZ_BCNT01000016.1"/>
</dbReference>
<reference evidence="2" key="1">
    <citation type="journal article" date="2019" name="Int. J. Syst. Evol. Microbiol.">
        <title>The Global Catalogue of Microorganisms (GCM) 10K type strain sequencing project: providing services to taxonomists for standard genome sequencing and annotation.</title>
        <authorList>
            <consortium name="The Broad Institute Genomics Platform"/>
            <consortium name="The Broad Institute Genome Sequencing Center for Infectious Disease"/>
            <person name="Wu L."/>
            <person name="Ma J."/>
        </authorList>
    </citation>
    <scope>NUCLEOTIDE SEQUENCE [LARGE SCALE GENOMIC DNA]</scope>
    <source>
        <strain evidence="2">TISTR 1906</strain>
    </source>
</reference>
<dbReference type="EMBL" id="JBHUMV010000003">
    <property type="protein sequence ID" value="MFD2754255.1"/>
    <property type="molecule type" value="Genomic_DNA"/>
</dbReference>
<evidence type="ECO:0000313" key="2">
    <source>
        <dbReference type="Proteomes" id="UP001597463"/>
    </source>
</evidence>